<keyword evidence="2" id="KW-1185">Reference proteome</keyword>
<name>A0A5N7BHQ5_9EURO</name>
<proteinExistence type="predicted"/>
<organism evidence="1 2">
    <name type="scientific">Aspergillus bertholletiae</name>
    <dbReference type="NCBI Taxonomy" id="1226010"/>
    <lineage>
        <taxon>Eukaryota</taxon>
        <taxon>Fungi</taxon>
        <taxon>Dikarya</taxon>
        <taxon>Ascomycota</taxon>
        <taxon>Pezizomycotina</taxon>
        <taxon>Eurotiomycetes</taxon>
        <taxon>Eurotiomycetidae</taxon>
        <taxon>Eurotiales</taxon>
        <taxon>Aspergillaceae</taxon>
        <taxon>Aspergillus</taxon>
        <taxon>Aspergillus subgen. Circumdati</taxon>
    </lineage>
</organism>
<evidence type="ECO:0000313" key="1">
    <source>
        <dbReference type="EMBL" id="KAE8381319.1"/>
    </source>
</evidence>
<reference evidence="1 2" key="1">
    <citation type="submission" date="2019-04" db="EMBL/GenBank/DDBJ databases">
        <title>Friends and foes A comparative genomics studyof 23 Aspergillus species from section Flavi.</title>
        <authorList>
            <consortium name="DOE Joint Genome Institute"/>
            <person name="Kjaerbolling I."/>
            <person name="Vesth T."/>
            <person name="Frisvad J.C."/>
            <person name="Nybo J.L."/>
            <person name="Theobald S."/>
            <person name="Kildgaard S."/>
            <person name="Isbrandt T."/>
            <person name="Kuo A."/>
            <person name="Sato A."/>
            <person name="Lyhne E.K."/>
            <person name="Kogle M.E."/>
            <person name="Wiebenga A."/>
            <person name="Kun R.S."/>
            <person name="Lubbers R.J."/>
            <person name="Makela M.R."/>
            <person name="Barry K."/>
            <person name="Chovatia M."/>
            <person name="Clum A."/>
            <person name="Daum C."/>
            <person name="Haridas S."/>
            <person name="He G."/>
            <person name="LaButti K."/>
            <person name="Lipzen A."/>
            <person name="Mondo S."/>
            <person name="Riley R."/>
            <person name="Salamov A."/>
            <person name="Simmons B.A."/>
            <person name="Magnuson J.K."/>
            <person name="Henrissat B."/>
            <person name="Mortensen U.H."/>
            <person name="Larsen T.O."/>
            <person name="Devries R.P."/>
            <person name="Grigoriev I.V."/>
            <person name="Machida M."/>
            <person name="Baker S.E."/>
            <person name="Andersen M.R."/>
        </authorList>
    </citation>
    <scope>NUCLEOTIDE SEQUENCE [LARGE SCALE GENOMIC DNA]</scope>
    <source>
        <strain evidence="1 2">IBT 29228</strain>
    </source>
</reference>
<dbReference type="OrthoDB" id="4500473at2759"/>
<dbReference type="AlphaFoldDB" id="A0A5N7BHQ5"/>
<sequence>MSHPKSWILVAGQDYQADGILAPGQILTNPYDPASALLPRRPSKIPDSMKMEGTTKEFVDMQFNDSLGTAFQAWVEMNGGFAGAGIGGGAGRQTSTTWKVKSISSSIFTPTIAYAKSVLEMGDVPQHTKWWQFERLYIVTGVRIASGASMVTTEYKTVNAGAGAGINMSSHGIPASIGGAANIKGNKRSEVSVKHISDFVFAYRLSRIIVFPWVSHRPSTHGEIAEIVNVERCDAENAPPPYDSYEIRGVIEAKLDEKQRRQRLVSTCDGGEILIESTSTHEEGIAPGRTV</sequence>
<evidence type="ECO:0000313" key="2">
    <source>
        <dbReference type="Proteomes" id="UP000326198"/>
    </source>
</evidence>
<dbReference type="Proteomes" id="UP000326198">
    <property type="component" value="Unassembled WGS sequence"/>
</dbReference>
<gene>
    <name evidence="1" type="ORF">BDV26DRAFT_96393</name>
</gene>
<dbReference type="EMBL" id="ML736172">
    <property type="protein sequence ID" value="KAE8381319.1"/>
    <property type="molecule type" value="Genomic_DNA"/>
</dbReference>
<protein>
    <submittedName>
        <fullName evidence="1">Uncharacterized protein</fullName>
    </submittedName>
</protein>
<accession>A0A5N7BHQ5</accession>